<dbReference type="CDD" id="cd00378">
    <property type="entry name" value="SHMT"/>
    <property type="match status" value="1"/>
</dbReference>
<evidence type="ECO:0000256" key="3">
    <source>
        <dbReference type="ARBA" id="ARBA00022898"/>
    </source>
</evidence>
<comment type="cofactor">
    <cofactor evidence="1 4">
        <name>pyridoxal 5'-phosphate</name>
        <dbReference type="ChEBI" id="CHEBI:597326"/>
    </cofactor>
</comment>
<dbReference type="AlphaFoldDB" id="A0A478FRF2"/>
<dbReference type="NCBIfam" id="NF000586">
    <property type="entry name" value="PRK00011.1"/>
    <property type="match status" value="1"/>
</dbReference>
<keyword evidence="3 4" id="KW-0663">Pyridoxal phosphate</keyword>
<dbReference type="GO" id="GO:0030170">
    <property type="term" value="F:pyridoxal phosphate binding"/>
    <property type="evidence" value="ECO:0007669"/>
    <property type="project" value="InterPro"/>
</dbReference>
<dbReference type="PANTHER" id="PTHR11680">
    <property type="entry name" value="SERINE HYDROXYMETHYLTRANSFERASE"/>
    <property type="match status" value="1"/>
</dbReference>
<feature type="domain" description="Serine hydroxymethyltransferase-like" evidence="5">
    <location>
        <begin position="3"/>
        <end position="370"/>
    </location>
</feature>
<organism evidence="6 7">
    <name type="scientific">Candidatus Mycoplasma haematohominis</name>
    <dbReference type="NCBI Taxonomy" id="1494318"/>
    <lineage>
        <taxon>Bacteria</taxon>
        <taxon>Bacillati</taxon>
        <taxon>Mycoplasmatota</taxon>
        <taxon>Mollicutes</taxon>
        <taxon>Mycoplasmataceae</taxon>
        <taxon>Mycoplasma</taxon>
    </lineage>
</organism>
<dbReference type="InterPro" id="IPR015424">
    <property type="entry name" value="PyrdxlP-dep_Trfase"/>
</dbReference>
<accession>A0A478FRF2</accession>
<dbReference type="Gene3D" id="3.90.1150.10">
    <property type="entry name" value="Aspartate Aminotransferase, domain 1"/>
    <property type="match status" value="1"/>
</dbReference>
<reference evidence="6 7" key="1">
    <citation type="submission" date="2019-01" db="EMBL/GenBank/DDBJ databases">
        <title>Draft genome sequences of Candidatus Mycoplasma haemohominis SWG34-3 identified from a patient with pyrexia, anemia and liver dysfunction.</title>
        <authorList>
            <person name="Sekizuka T."/>
            <person name="Hattori N."/>
            <person name="Katano H."/>
            <person name="Takuma T."/>
            <person name="Ito T."/>
            <person name="Arai N."/>
            <person name="Yanai R."/>
            <person name="Ishii S."/>
            <person name="Miura Y."/>
            <person name="Tokunaga T."/>
            <person name="Watanabe H."/>
            <person name="Nomura N."/>
            <person name="Eguchi J."/>
            <person name="Arai T."/>
            <person name="Hasegawa H."/>
            <person name="Nakamaki T."/>
            <person name="Wakita T."/>
            <person name="Niki Y."/>
            <person name="Kuroda M."/>
        </authorList>
    </citation>
    <scope>NUCLEOTIDE SEQUENCE [LARGE SCALE GENOMIC DNA]</scope>
    <source>
        <strain evidence="6">SWG34-3</strain>
    </source>
</reference>
<dbReference type="Proteomes" id="UP000324831">
    <property type="component" value="Unassembled WGS sequence"/>
</dbReference>
<evidence type="ECO:0000313" key="7">
    <source>
        <dbReference type="Proteomes" id="UP000324831"/>
    </source>
</evidence>
<gene>
    <name evidence="6" type="primary">glyA</name>
    <name evidence="6" type="ORF">MHSWG343_07570</name>
</gene>
<dbReference type="EMBL" id="BIMN01000004">
    <property type="protein sequence ID" value="GCE63757.1"/>
    <property type="molecule type" value="Genomic_DNA"/>
</dbReference>
<proteinExistence type="inferred from homology"/>
<keyword evidence="6" id="KW-0808">Transferase</keyword>
<evidence type="ECO:0000256" key="2">
    <source>
        <dbReference type="ARBA" id="ARBA00006376"/>
    </source>
</evidence>
<comment type="similarity">
    <text evidence="2">Belongs to the SHMT family.</text>
</comment>
<dbReference type="GO" id="GO:0019264">
    <property type="term" value="P:glycine biosynthetic process from serine"/>
    <property type="evidence" value="ECO:0007669"/>
    <property type="project" value="InterPro"/>
</dbReference>
<dbReference type="PIRSF" id="PIRSF000412">
    <property type="entry name" value="SHMT"/>
    <property type="match status" value="1"/>
</dbReference>
<dbReference type="InterPro" id="IPR049943">
    <property type="entry name" value="Ser_HO-MeTrfase-like"/>
</dbReference>
<dbReference type="Pfam" id="PF00464">
    <property type="entry name" value="SHMT"/>
    <property type="match status" value="1"/>
</dbReference>
<dbReference type="GO" id="GO:0035999">
    <property type="term" value="P:tetrahydrofolate interconversion"/>
    <property type="evidence" value="ECO:0007669"/>
    <property type="project" value="InterPro"/>
</dbReference>
<sequence length="406" mass="45356">MENSEILKLAVLEKKRQEETLSLIASENSVYPEALEIASFPLSNKYCEGYPGKRFYAGCEYIDLIESEAIESTKKLFNCKYANVQSFSGSIANLSIYKALLKPGDTILSMDMSSGGHLTHSSKVSFVTHYYKVETYTVDKETLKLDYSSIRDIALSVKPKLIIAGASSYPFEICFESFRKIADEVGAYLLADICHLSGFVATGLHKHCFPHAHVAMCTTHKQLRGTRGALIFWNDEDLTERINKSVFPGTQGGMNPSTIAINTIAIKKSLSSDYFQYMSDVLMNARIMMNKLKELGAAVIGTQTHFFLVNTKKSFGLTGLEASKLLEKAGYITNPNLLPFDTESPFITSGVRIGTLFLTTLKPSIEEVEWLVNQIFKVLSSKKIEVALKAKEYLKNWRINRCIDSD</sequence>
<feature type="modified residue" description="N6-(pyridoxal phosphate)lysine" evidence="4">
    <location>
        <position position="221"/>
    </location>
</feature>
<evidence type="ECO:0000313" key="6">
    <source>
        <dbReference type="EMBL" id="GCE63757.1"/>
    </source>
</evidence>
<dbReference type="SUPFAM" id="SSF53383">
    <property type="entry name" value="PLP-dependent transferases"/>
    <property type="match status" value="1"/>
</dbReference>
<dbReference type="InterPro" id="IPR039429">
    <property type="entry name" value="SHMT-like_dom"/>
</dbReference>
<protein>
    <submittedName>
        <fullName evidence="6">Serine hydroxymethyltransferase</fullName>
    </submittedName>
</protein>
<name>A0A478FRF2_9MOLU</name>
<evidence type="ECO:0000259" key="5">
    <source>
        <dbReference type="Pfam" id="PF00464"/>
    </source>
</evidence>
<dbReference type="InterPro" id="IPR015422">
    <property type="entry name" value="PyrdxlP-dep_Trfase_small"/>
</dbReference>
<dbReference type="InterPro" id="IPR001085">
    <property type="entry name" value="Ser_HO-MeTrfase"/>
</dbReference>
<keyword evidence="6" id="KW-0489">Methyltransferase</keyword>
<evidence type="ECO:0000256" key="4">
    <source>
        <dbReference type="PIRSR" id="PIRSR000412-50"/>
    </source>
</evidence>
<dbReference type="PANTHER" id="PTHR11680:SF35">
    <property type="entry name" value="SERINE HYDROXYMETHYLTRANSFERASE 1"/>
    <property type="match status" value="1"/>
</dbReference>
<dbReference type="GO" id="GO:0032259">
    <property type="term" value="P:methylation"/>
    <property type="evidence" value="ECO:0007669"/>
    <property type="project" value="UniProtKB-KW"/>
</dbReference>
<dbReference type="GO" id="GO:0008168">
    <property type="term" value="F:methyltransferase activity"/>
    <property type="evidence" value="ECO:0007669"/>
    <property type="project" value="UniProtKB-KW"/>
</dbReference>
<dbReference type="GO" id="GO:0005829">
    <property type="term" value="C:cytosol"/>
    <property type="evidence" value="ECO:0007669"/>
    <property type="project" value="TreeGrafter"/>
</dbReference>
<dbReference type="Gene3D" id="3.40.640.10">
    <property type="entry name" value="Type I PLP-dependent aspartate aminotransferase-like (Major domain)"/>
    <property type="match status" value="1"/>
</dbReference>
<evidence type="ECO:0000256" key="1">
    <source>
        <dbReference type="ARBA" id="ARBA00001933"/>
    </source>
</evidence>
<dbReference type="GO" id="GO:0004372">
    <property type="term" value="F:glycine hydroxymethyltransferase activity"/>
    <property type="evidence" value="ECO:0007669"/>
    <property type="project" value="InterPro"/>
</dbReference>
<dbReference type="InterPro" id="IPR015421">
    <property type="entry name" value="PyrdxlP-dep_Trfase_major"/>
</dbReference>
<comment type="caution">
    <text evidence="6">The sequence shown here is derived from an EMBL/GenBank/DDBJ whole genome shotgun (WGS) entry which is preliminary data.</text>
</comment>